<dbReference type="EMBL" id="CP144089">
    <property type="protein sequence ID" value="WWD08231.1"/>
    <property type="molecule type" value="Genomic_DNA"/>
</dbReference>
<keyword evidence="4" id="KW-1133">Transmembrane helix</keyword>
<protein>
    <submittedName>
        <fullName evidence="7">Uncharacterized protein</fullName>
    </submittedName>
</protein>
<dbReference type="GeneID" id="91105143"/>
<evidence type="ECO:0000256" key="5">
    <source>
        <dbReference type="ARBA" id="ARBA00023136"/>
    </source>
</evidence>
<comment type="subcellular location">
    <subcellularLocation>
        <location evidence="1">Membrane</location>
        <topology evidence="1">Single-pass type II membrane protein</topology>
    </subcellularLocation>
</comment>
<sequence>MLAPTTPLIRNLLRKAFPRTAYNVQVLPYFRSKSIRYDKDDVTLITWGTYDRLDRLVGLAASARGPVSVAFYLPRDDLIAASQLAELVTLYQTNPSLSSRVDIHLVTADRPLLHNTWRNVARTFASTDWVLLWDIDFEPCTDYQSAFRRFRQATARDAWVKELENGRAALVIPPFEWVDAPGEDFCPKSKQDLRHLYDTLSLDAFETDNPVLSHATDYAQFMNASRDEPYMVTEYEFLYEIYGIFRQDTEVWCDERFAGAGYNRAACTASMYVSGMNLYVLPDQWAMHHPHTDGPFETRSSEDTTLSWKTFLTDICHSYADSLTLKGRLHLDSGNRVLALCRNRQDPALNADLARLVGISKTIGA</sequence>
<evidence type="ECO:0000313" key="8">
    <source>
        <dbReference type="Proteomes" id="UP001358614"/>
    </source>
</evidence>
<proteinExistence type="predicted"/>
<keyword evidence="2" id="KW-0812">Transmembrane</keyword>
<evidence type="ECO:0000313" key="7">
    <source>
        <dbReference type="EMBL" id="WWD08231.1"/>
    </source>
</evidence>
<dbReference type="Proteomes" id="UP001358614">
    <property type="component" value="Chromosome 1"/>
</dbReference>
<keyword evidence="3" id="KW-0735">Signal-anchor</keyword>
<gene>
    <name evidence="7" type="ORF">V865_006342</name>
</gene>
<evidence type="ECO:0000256" key="3">
    <source>
        <dbReference type="ARBA" id="ARBA00022968"/>
    </source>
</evidence>
<name>A0AAX4KP08_9TREE</name>
<evidence type="ECO:0000256" key="2">
    <source>
        <dbReference type="ARBA" id="ARBA00022692"/>
    </source>
</evidence>
<dbReference type="GO" id="GO:0015020">
    <property type="term" value="F:glucuronosyltransferase activity"/>
    <property type="evidence" value="ECO:0007669"/>
    <property type="project" value="TreeGrafter"/>
</dbReference>
<dbReference type="PANTHER" id="PTHR12270">
    <property type="entry name" value="GLYCOSYLTRANSFERASE-RELATED"/>
    <property type="match status" value="1"/>
</dbReference>
<keyword evidence="5" id="KW-0472">Membrane</keyword>
<dbReference type="Pfam" id="PF13896">
    <property type="entry name" value="Glyco_transf_49"/>
    <property type="match status" value="2"/>
</dbReference>
<dbReference type="RefSeq" id="XP_066086198.1">
    <property type="nucleotide sequence ID" value="XM_066230101.1"/>
</dbReference>
<reference evidence="7 8" key="1">
    <citation type="submission" date="2024-01" db="EMBL/GenBank/DDBJ databases">
        <title>Comparative genomics of Cryptococcus and Kwoniella reveals pathogenesis evolution and contrasting modes of karyotype evolution via chromosome fusion or intercentromeric recombination.</title>
        <authorList>
            <person name="Coelho M.A."/>
            <person name="David-Palma M."/>
            <person name="Shea T."/>
            <person name="Bowers K."/>
            <person name="McGinley-Smith S."/>
            <person name="Mohammad A.W."/>
            <person name="Gnirke A."/>
            <person name="Yurkov A.M."/>
            <person name="Nowrousian M."/>
            <person name="Sun S."/>
            <person name="Cuomo C.A."/>
            <person name="Heitman J."/>
        </authorList>
    </citation>
    <scope>NUCLEOTIDE SEQUENCE [LARGE SCALE GENOMIC DNA]</scope>
    <source>
        <strain evidence="7 8">PYCC6329</strain>
    </source>
</reference>
<dbReference type="GO" id="GO:0016020">
    <property type="term" value="C:membrane"/>
    <property type="evidence" value="ECO:0007669"/>
    <property type="project" value="UniProtKB-SubCell"/>
</dbReference>
<evidence type="ECO:0000256" key="6">
    <source>
        <dbReference type="ARBA" id="ARBA00023180"/>
    </source>
</evidence>
<dbReference type="AlphaFoldDB" id="A0AAX4KP08"/>
<dbReference type="GO" id="GO:0042285">
    <property type="term" value="F:xylosyltransferase activity"/>
    <property type="evidence" value="ECO:0007669"/>
    <property type="project" value="TreeGrafter"/>
</dbReference>
<organism evidence="7 8">
    <name type="scientific">Kwoniella europaea PYCC6329</name>
    <dbReference type="NCBI Taxonomy" id="1423913"/>
    <lineage>
        <taxon>Eukaryota</taxon>
        <taxon>Fungi</taxon>
        <taxon>Dikarya</taxon>
        <taxon>Basidiomycota</taxon>
        <taxon>Agaricomycotina</taxon>
        <taxon>Tremellomycetes</taxon>
        <taxon>Tremellales</taxon>
        <taxon>Cryptococcaceae</taxon>
        <taxon>Kwoniella</taxon>
    </lineage>
</organism>
<dbReference type="InterPro" id="IPR051292">
    <property type="entry name" value="Xyl/GlcA_transferase"/>
</dbReference>
<keyword evidence="8" id="KW-1185">Reference proteome</keyword>
<dbReference type="PANTHER" id="PTHR12270:SF25">
    <property type="entry name" value="GLYCOSYLTRANSFERASE-LIKE PROTEIN LARGE"/>
    <property type="match status" value="1"/>
</dbReference>
<evidence type="ECO:0000256" key="4">
    <source>
        <dbReference type="ARBA" id="ARBA00022989"/>
    </source>
</evidence>
<dbReference type="GO" id="GO:0035269">
    <property type="term" value="P:protein O-linked glycosylation via mannose"/>
    <property type="evidence" value="ECO:0007669"/>
    <property type="project" value="TreeGrafter"/>
</dbReference>
<evidence type="ECO:0000256" key="1">
    <source>
        <dbReference type="ARBA" id="ARBA00004606"/>
    </source>
</evidence>
<dbReference type="KEGG" id="ker:91105143"/>
<keyword evidence="6" id="KW-0325">Glycoprotein</keyword>
<accession>A0AAX4KP08</accession>